<proteinExistence type="predicted"/>
<feature type="transmembrane region" description="Helical" evidence="1">
    <location>
        <begin position="105"/>
        <end position="124"/>
    </location>
</feature>
<sequence length="311" mass="35414">MMTIAVGAALAALFICLFIALQRLLLIGADSRQSAGRLNYNRNRRLGARLAAFVARFEKPHRHVSDLLESLRLSLRPEGFILMTALLLITGVTSGAILFQSVKGSLLLGVVLGLLPYAALRSMLVHRQLQTQMDFLPAVELFYQCYLITGERHIRSALKRTVEEKRMLGHVQAVFEQLYRNLSVRGDDETSLRIFSTSLGHIWGDYLVQIMRVALAEGHTVTGNLKELITDMRKSRRANEQERHKLLEIRIANFTPVLFLAFFMGINFHYNRANSYLYYVLDPQGRDMLLNAIVLIFASFLMGLWLSRKKM</sequence>
<protein>
    <recommendedName>
        <fullName evidence="4">Type II secretion system protein GspF domain-containing protein</fullName>
    </recommendedName>
</protein>
<reference evidence="3" key="2">
    <citation type="submission" date="2015-03" db="EMBL/GenBank/DDBJ databases">
        <title>Genome sequence of Paenibacillus beijingensis strain DSM 24997T.</title>
        <authorList>
            <person name="Kwak Y."/>
            <person name="Shin J.-H."/>
        </authorList>
    </citation>
    <scope>NUCLEOTIDE SEQUENCE [LARGE SCALE GENOMIC DNA]</scope>
    <source>
        <strain evidence="3">DSM 24997</strain>
    </source>
</reference>
<accession>A0A0D5NFV3</accession>
<organism evidence="2 3">
    <name type="scientific">Paenibacillus beijingensis</name>
    <dbReference type="NCBI Taxonomy" id="1126833"/>
    <lineage>
        <taxon>Bacteria</taxon>
        <taxon>Bacillati</taxon>
        <taxon>Bacillota</taxon>
        <taxon>Bacilli</taxon>
        <taxon>Bacillales</taxon>
        <taxon>Paenibacillaceae</taxon>
        <taxon>Paenibacillus</taxon>
    </lineage>
</organism>
<feature type="transmembrane region" description="Helical" evidence="1">
    <location>
        <begin position="80"/>
        <end position="99"/>
    </location>
</feature>
<dbReference type="PATRIC" id="fig|1126833.4.peg.766"/>
<evidence type="ECO:0000256" key="1">
    <source>
        <dbReference type="SAM" id="Phobius"/>
    </source>
</evidence>
<name>A0A0D5NFV3_9BACL</name>
<dbReference type="RefSeq" id="WP_045669292.1">
    <property type="nucleotide sequence ID" value="NZ_CP011058.1"/>
</dbReference>
<dbReference type="Proteomes" id="UP000032633">
    <property type="component" value="Chromosome"/>
</dbReference>
<reference evidence="2 3" key="1">
    <citation type="journal article" date="2015" name="J. Biotechnol.">
        <title>Complete genome sequence of Paenibacillus beijingensis 7188(T) (=DSM 24997(T)), a novel rhizobacterium from jujube garden soil.</title>
        <authorList>
            <person name="Kwak Y."/>
            <person name="Shin J.H."/>
        </authorList>
    </citation>
    <scope>NUCLEOTIDE SEQUENCE [LARGE SCALE GENOMIC DNA]</scope>
    <source>
        <strain evidence="2 3">DSM 24997</strain>
    </source>
</reference>
<keyword evidence="1" id="KW-0812">Transmembrane</keyword>
<keyword evidence="1" id="KW-1133">Transmembrane helix</keyword>
<dbReference type="AlphaFoldDB" id="A0A0D5NFV3"/>
<feature type="transmembrane region" description="Helical" evidence="1">
    <location>
        <begin position="288"/>
        <end position="306"/>
    </location>
</feature>
<gene>
    <name evidence="2" type="ORF">VN24_03555</name>
</gene>
<keyword evidence="1" id="KW-0472">Membrane</keyword>
<evidence type="ECO:0000313" key="2">
    <source>
        <dbReference type="EMBL" id="AJY73857.1"/>
    </source>
</evidence>
<keyword evidence="3" id="KW-1185">Reference proteome</keyword>
<feature type="transmembrane region" description="Helical" evidence="1">
    <location>
        <begin position="6"/>
        <end position="27"/>
    </location>
</feature>
<dbReference type="OrthoDB" id="2661539at2"/>
<dbReference type="STRING" id="1126833.VN24_03555"/>
<dbReference type="KEGG" id="pbj:VN24_03555"/>
<evidence type="ECO:0008006" key="4">
    <source>
        <dbReference type="Google" id="ProtNLM"/>
    </source>
</evidence>
<evidence type="ECO:0000313" key="3">
    <source>
        <dbReference type="Proteomes" id="UP000032633"/>
    </source>
</evidence>
<dbReference type="HOGENOM" id="CLU_893842_0_0_9"/>
<feature type="transmembrane region" description="Helical" evidence="1">
    <location>
        <begin position="251"/>
        <end position="268"/>
    </location>
</feature>
<dbReference type="EMBL" id="CP011058">
    <property type="protein sequence ID" value="AJY73857.1"/>
    <property type="molecule type" value="Genomic_DNA"/>
</dbReference>